<feature type="non-terminal residue" evidence="1">
    <location>
        <position position="1"/>
    </location>
</feature>
<dbReference type="SUPFAM" id="SSF53223">
    <property type="entry name" value="Aminoacid dehydrogenase-like, N-terminal domain"/>
    <property type="match status" value="1"/>
</dbReference>
<evidence type="ECO:0000313" key="1">
    <source>
        <dbReference type="EMBL" id="SVD61488.1"/>
    </source>
</evidence>
<gene>
    <name evidence="1" type="ORF">METZ01_LOCUS414342</name>
</gene>
<accession>A0A382WTB8</accession>
<feature type="non-terminal residue" evidence="1">
    <location>
        <position position="79"/>
    </location>
</feature>
<name>A0A382WTB8_9ZZZZ</name>
<sequence length="79" mass="9189">MSSEQKPQLPKGIDLLHNPALNKGTAFSKRERELLGLKGLLPPRISTIEDQEIRILENYRKQPNELEKYVYLMALQDRN</sequence>
<proteinExistence type="predicted"/>
<reference evidence="1" key="1">
    <citation type="submission" date="2018-05" db="EMBL/GenBank/DDBJ databases">
        <authorList>
            <person name="Lanie J.A."/>
            <person name="Ng W.-L."/>
            <person name="Kazmierczak K.M."/>
            <person name="Andrzejewski T.M."/>
            <person name="Davidsen T.M."/>
            <person name="Wayne K.J."/>
            <person name="Tettelin H."/>
            <person name="Glass J.I."/>
            <person name="Rusch D."/>
            <person name="Podicherti R."/>
            <person name="Tsui H.-C.T."/>
            <person name="Winkler M.E."/>
        </authorList>
    </citation>
    <scope>NUCLEOTIDE SEQUENCE</scope>
</reference>
<protein>
    <submittedName>
        <fullName evidence="1">Uncharacterized protein</fullName>
    </submittedName>
</protein>
<dbReference type="PANTHER" id="PTHR23406">
    <property type="entry name" value="MALIC ENZYME-RELATED"/>
    <property type="match status" value="1"/>
</dbReference>
<dbReference type="GO" id="GO:0006108">
    <property type="term" value="P:malate metabolic process"/>
    <property type="evidence" value="ECO:0007669"/>
    <property type="project" value="TreeGrafter"/>
</dbReference>
<dbReference type="GO" id="GO:0004470">
    <property type="term" value="F:malic enzyme activity"/>
    <property type="evidence" value="ECO:0007669"/>
    <property type="project" value="TreeGrafter"/>
</dbReference>
<dbReference type="PANTHER" id="PTHR23406:SF34">
    <property type="entry name" value="NAD-DEPENDENT MALIC ENZYME, MITOCHONDRIAL"/>
    <property type="match status" value="1"/>
</dbReference>
<dbReference type="Gene3D" id="1.20.1370.30">
    <property type="match status" value="1"/>
</dbReference>
<dbReference type="InterPro" id="IPR046346">
    <property type="entry name" value="Aminoacid_DH-like_N_sf"/>
</dbReference>
<organism evidence="1">
    <name type="scientific">marine metagenome</name>
    <dbReference type="NCBI Taxonomy" id="408172"/>
    <lineage>
        <taxon>unclassified sequences</taxon>
        <taxon>metagenomes</taxon>
        <taxon>ecological metagenomes</taxon>
    </lineage>
</organism>
<dbReference type="AlphaFoldDB" id="A0A382WTB8"/>
<dbReference type="EMBL" id="UINC01161988">
    <property type="protein sequence ID" value="SVD61488.1"/>
    <property type="molecule type" value="Genomic_DNA"/>
</dbReference>